<evidence type="ECO:0000256" key="1">
    <source>
        <dbReference type="ARBA" id="ARBA00004286"/>
    </source>
</evidence>
<organism evidence="11 12">
    <name type="scientific">Edhazardia aedis (strain USNM 41457)</name>
    <name type="common">Microsporidian parasite</name>
    <dbReference type="NCBI Taxonomy" id="1003232"/>
    <lineage>
        <taxon>Eukaryota</taxon>
        <taxon>Fungi</taxon>
        <taxon>Fungi incertae sedis</taxon>
        <taxon>Microsporidia</taxon>
        <taxon>Edhazardia</taxon>
    </lineage>
</organism>
<dbReference type="AlphaFoldDB" id="J9DVC1"/>
<keyword evidence="7" id="KW-0132">Cell division</keyword>
<dbReference type="PANTHER" id="PTHR13108:SF9">
    <property type="entry name" value="CONDENSIN COMPLEX SUBUNIT 2"/>
    <property type="match status" value="1"/>
</dbReference>
<dbReference type="EMBL" id="AFBI03000008">
    <property type="protein sequence ID" value="EJW05237.1"/>
    <property type="molecule type" value="Genomic_DNA"/>
</dbReference>
<reference evidence="12" key="2">
    <citation type="submission" date="2015-07" db="EMBL/GenBank/DDBJ databases">
        <title>Contrasting host-pathogen interactions and genome evolution in two generalist and specialist microsporidian pathogens of mosquitoes.</title>
        <authorList>
            <consortium name="The Broad Institute Genomics Platform"/>
            <consortium name="The Broad Institute Genome Sequencing Center for Infectious Disease"/>
            <person name="Cuomo C.A."/>
            <person name="Sanscrainte N.D."/>
            <person name="Goldberg J.M."/>
            <person name="Heiman D."/>
            <person name="Young S."/>
            <person name="Zeng Q."/>
            <person name="Becnel J.J."/>
            <person name="Birren B.W."/>
        </authorList>
    </citation>
    <scope>NUCLEOTIDE SEQUENCE [LARGE SCALE GENOMIC DNA]</scope>
    <source>
        <strain evidence="12">USNM 41457</strain>
    </source>
</reference>
<evidence type="ECO:0000256" key="4">
    <source>
        <dbReference type="ARBA" id="ARBA00016065"/>
    </source>
</evidence>
<comment type="caution">
    <text evidence="11">The sequence shown here is derived from an EMBL/GenBank/DDBJ whole genome shotgun (WGS) entry which is preliminary data.</text>
</comment>
<dbReference type="GO" id="GO:0005737">
    <property type="term" value="C:cytoplasm"/>
    <property type="evidence" value="ECO:0007669"/>
    <property type="project" value="UniProtKB-SubCell"/>
</dbReference>
<comment type="subcellular location">
    <subcellularLocation>
        <location evidence="1">Chromosome</location>
    </subcellularLocation>
    <subcellularLocation>
        <location evidence="2">Cytoplasm</location>
    </subcellularLocation>
</comment>
<dbReference type="InParanoid" id="J9DVC1"/>
<dbReference type="InterPro" id="IPR022816">
    <property type="entry name" value="Condensin_barren_su2"/>
</dbReference>
<keyword evidence="9" id="KW-0226">DNA condensation</keyword>
<evidence type="ECO:0000256" key="9">
    <source>
        <dbReference type="ARBA" id="ARBA00023067"/>
    </source>
</evidence>
<evidence type="ECO:0000256" key="7">
    <source>
        <dbReference type="ARBA" id="ARBA00022618"/>
    </source>
</evidence>
<keyword evidence="10" id="KW-0131">Cell cycle</keyword>
<dbReference type="PANTHER" id="PTHR13108">
    <property type="entry name" value="CONDENSIN COMPLEX SUBUNIT 2"/>
    <property type="match status" value="1"/>
</dbReference>
<dbReference type="GO" id="GO:0051301">
    <property type="term" value="P:cell division"/>
    <property type="evidence" value="ECO:0007669"/>
    <property type="project" value="UniProtKB-KW"/>
</dbReference>
<dbReference type="HOGENOM" id="CLU_615425_0_0_1"/>
<dbReference type="OrthoDB" id="362021at2759"/>
<comment type="similarity">
    <text evidence="3">Belongs to the CND2 (condensin subunit 2) family.</text>
</comment>
<keyword evidence="5" id="KW-0158">Chromosome</keyword>
<keyword evidence="12" id="KW-1185">Reference proteome</keyword>
<gene>
    <name evidence="11" type="ORF">EDEG_00702</name>
</gene>
<dbReference type="GO" id="GO:0007076">
    <property type="term" value="P:mitotic chromosome condensation"/>
    <property type="evidence" value="ECO:0007669"/>
    <property type="project" value="InterPro"/>
</dbReference>
<dbReference type="STRING" id="1003232.J9DVC1"/>
<evidence type="ECO:0000256" key="3">
    <source>
        <dbReference type="ARBA" id="ARBA00009471"/>
    </source>
</evidence>
<proteinExistence type="inferred from homology"/>
<dbReference type="VEuPathDB" id="MicrosporidiaDB:EDEG_00702"/>
<dbReference type="GO" id="GO:0003682">
    <property type="term" value="F:chromatin binding"/>
    <property type="evidence" value="ECO:0007669"/>
    <property type="project" value="TreeGrafter"/>
</dbReference>
<evidence type="ECO:0000313" key="12">
    <source>
        <dbReference type="Proteomes" id="UP000003163"/>
    </source>
</evidence>
<name>J9DVC1_EDHAE</name>
<dbReference type="GO" id="GO:0000796">
    <property type="term" value="C:condensin complex"/>
    <property type="evidence" value="ECO:0007669"/>
    <property type="project" value="InterPro"/>
</dbReference>
<dbReference type="FunCoup" id="J9DVC1">
    <property type="interactions" value="182"/>
</dbReference>
<sequence>MKNNEIQDKPVILNRITIKNAWNLPIIDNFSTNELEYQQDYETFQKASAVLQTCAEVYATRIDDVSTTMCKLLDNFEQEQKTKKLKHHKEEKNQSNISSHEDAEDYIARKFGNKEKRRKITKTLVDSSQISLKDIHDYAISDVHFRKFEKEEKGFLGYSLSNNGFFSILNNNIIHPLFLDFETDITVNLTDKFICPKIGNDIINSDKIYDEANLKAFENIDKIDTDKNYMDDDVDVCFSDHNVYTPILDNIAEPNNFVENTIDIKNIINKAWAGPNYWKITNKHKVKNNIHTDEKRIKKGNVHIDFNKKIDVDELFKDDNSITMSHESIQQRRNNKYLLPEDLYIQVDDIYSFFNIKASFKNDEANNGNSLNFSLDIIDDSHRNLASKIEDSDMKAPEKQNEGKAEEYLKTNEVLPVEFENNFNTQERLRGNFSDHIKGPKRVDIKKLKLELYEKIVSVNEADIVDTCSSVLKLHKEKDDRKPNVYDCILSLLQLANEKKFDIVSENTAIKIKRTD</sequence>
<evidence type="ECO:0000256" key="6">
    <source>
        <dbReference type="ARBA" id="ARBA00022490"/>
    </source>
</evidence>
<reference evidence="11 12" key="1">
    <citation type="submission" date="2011-08" db="EMBL/GenBank/DDBJ databases">
        <authorList>
            <person name="Liu Z.J."/>
            <person name="Shi F.L."/>
            <person name="Lu J.Q."/>
            <person name="Li M."/>
            <person name="Wang Z.L."/>
        </authorList>
    </citation>
    <scope>NUCLEOTIDE SEQUENCE [LARGE SCALE GENOMIC DNA]</scope>
    <source>
        <strain evidence="11 12">USNM 41457</strain>
    </source>
</reference>
<accession>J9DVC1</accession>
<evidence type="ECO:0000256" key="2">
    <source>
        <dbReference type="ARBA" id="ARBA00004496"/>
    </source>
</evidence>
<protein>
    <recommendedName>
        <fullName evidence="4">Condensin complex subunit 2</fullName>
    </recommendedName>
</protein>
<keyword evidence="6" id="KW-0963">Cytoplasm</keyword>
<dbReference type="Proteomes" id="UP000003163">
    <property type="component" value="Unassembled WGS sequence"/>
</dbReference>
<evidence type="ECO:0000256" key="10">
    <source>
        <dbReference type="ARBA" id="ARBA00023306"/>
    </source>
</evidence>
<evidence type="ECO:0000256" key="5">
    <source>
        <dbReference type="ARBA" id="ARBA00022454"/>
    </source>
</evidence>
<dbReference type="OMA" id="IHFCIVS"/>
<keyword evidence="8" id="KW-0498">Mitosis</keyword>
<evidence type="ECO:0000313" key="11">
    <source>
        <dbReference type="EMBL" id="EJW05237.1"/>
    </source>
</evidence>
<dbReference type="Pfam" id="PF05786">
    <property type="entry name" value="Cnd2"/>
    <property type="match status" value="2"/>
</dbReference>
<evidence type="ECO:0000256" key="8">
    <source>
        <dbReference type="ARBA" id="ARBA00022776"/>
    </source>
</evidence>